<name>A0A8T1VG29_9STRA</name>
<dbReference type="AlphaFoldDB" id="A0A8T1VG29"/>
<accession>A0A8T1VG29</accession>
<gene>
    <name evidence="2" type="ORF">PHYPSEUDO_009067</name>
</gene>
<protein>
    <submittedName>
        <fullName evidence="2">Uncharacterized protein</fullName>
    </submittedName>
</protein>
<comment type="caution">
    <text evidence="2">The sequence shown here is derived from an EMBL/GenBank/DDBJ whole genome shotgun (WGS) entry which is preliminary data.</text>
</comment>
<evidence type="ECO:0000256" key="1">
    <source>
        <dbReference type="SAM" id="Phobius"/>
    </source>
</evidence>
<reference evidence="2" key="1">
    <citation type="submission" date="2021-02" db="EMBL/GenBank/DDBJ databases">
        <authorList>
            <person name="Palmer J.M."/>
        </authorList>
    </citation>
    <scope>NUCLEOTIDE SEQUENCE</scope>
    <source>
        <strain evidence="2">SCRP734</strain>
    </source>
</reference>
<keyword evidence="1" id="KW-0472">Membrane</keyword>
<proteinExistence type="predicted"/>
<evidence type="ECO:0000313" key="3">
    <source>
        <dbReference type="Proteomes" id="UP000694044"/>
    </source>
</evidence>
<keyword evidence="1" id="KW-1133">Transmembrane helix</keyword>
<organism evidence="2 3">
    <name type="scientific">Phytophthora pseudosyringae</name>
    <dbReference type="NCBI Taxonomy" id="221518"/>
    <lineage>
        <taxon>Eukaryota</taxon>
        <taxon>Sar</taxon>
        <taxon>Stramenopiles</taxon>
        <taxon>Oomycota</taxon>
        <taxon>Peronosporomycetes</taxon>
        <taxon>Peronosporales</taxon>
        <taxon>Peronosporaceae</taxon>
        <taxon>Phytophthora</taxon>
    </lineage>
</organism>
<dbReference type="OrthoDB" id="72408at2759"/>
<dbReference type="Pfam" id="PF14938">
    <property type="entry name" value="SNAP"/>
    <property type="match status" value="1"/>
</dbReference>
<keyword evidence="3" id="KW-1185">Reference proteome</keyword>
<dbReference type="Proteomes" id="UP000694044">
    <property type="component" value="Unassembled WGS sequence"/>
</dbReference>
<evidence type="ECO:0000313" key="2">
    <source>
        <dbReference type="EMBL" id="KAG7379093.1"/>
    </source>
</evidence>
<feature type="transmembrane region" description="Helical" evidence="1">
    <location>
        <begin position="26"/>
        <end position="49"/>
    </location>
</feature>
<dbReference type="EMBL" id="JAGDFM010000373">
    <property type="protein sequence ID" value="KAG7379093.1"/>
    <property type="molecule type" value="Genomic_DNA"/>
</dbReference>
<keyword evidence="1" id="KW-0812">Transmembrane</keyword>
<sequence>MAWGTSASPAAAAVPAAPPSMTANNAIFLILFGMFLMATLLPVLVATLFRLAVLVAAVLLTAAATNPSDHSFALWISQQNEPADLVPDASVGVSKWFSAMYQTAKALVRNEPLIWRFHNALVFSVVHVPSRERYAFGIFGTWRWADESGDYVKALCRAPWVVKISRRGTMSGIEKYLVNGSGSGSGSTSGDDGSLRRRRVAESTGFQAGFNEAETESHRQIRAKALHCKVRKDWKNAAELFLEAARAASSLATRANYELEAAWCTLEEVVTYSSEESELVRKIRAVCDDLASAGYFDEAARGLSELALRLKRRFPTDCKTTALAKEVAELYVQAKNIAEAGGSVYSAADNGLRAAHVYADASLWSLAEGCFEAIGDIRRGNTQYDVANEAYGNAVLCRLGQLDIAGAEVMLNRFTEHMGETHRPSDMDFFLSSLLKACNKWSPQILETASKRYDSSHRLAPWQCKCLDNLAEKMSNADLR</sequence>